<evidence type="ECO:0008006" key="4">
    <source>
        <dbReference type="Google" id="ProtNLM"/>
    </source>
</evidence>
<comment type="similarity">
    <text evidence="1">Belongs to the fructosamine kinase family.</text>
</comment>
<dbReference type="Pfam" id="PF03881">
    <property type="entry name" value="Fructosamin_kin"/>
    <property type="match status" value="1"/>
</dbReference>
<gene>
    <name evidence="2" type="ORF">NS184_00995</name>
</gene>
<dbReference type="SUPFAM" id="SSF56112">
    <property type="entry name" value="Protein kinase-like (PK-like)"/>
    <property type="match status" value="1"/>
</dbReference>
<keyword evidence="1" id="KW-0808">Transferase</keyword>
<proteinExistence type="inferred from homology"/>
<protein>
    <recommendedName>
        <fullName evidence="4">Fructosamine kinase</fullName>
    </recommendedName>
</protein>
<dbReference type="InterPro" id="IPR016477">
    <property type="entry name" value="Fructo-/Ketosamine-3-kinase"/>
</dbReference>
<reference evidence="2 3" key="1">
    <citation type="journal article" date="2016" name="Front. Microbiol.">
        <title>Genomic Resource of Rice Seed Associated Bacteria.</title>
        <authorList>
            <person name="Midha S."/>
            <person name="Bansal K."/>
            <person name="Sharma S."/>
            <person name="Kumar N."/>
            <person name="Patil P.P."/>
            <person name="Chaudhry V."/>
            <person name="Patil P.B."/>
        </authorList>
    </citation>
    <scope>NUCLEOTIDE SEQUENCE [LARGE SCALE GENOMIC DNA]</scope>
    <source>
        <strain evidence="2 3">NS184</strain>
    </source>
</reference>
<dbReference type="PIRSF" id="PIRSF006221">
    <property type="entry name" value="Ketosamine-3-kinase"/>
    <property type="match status" value="1"/>
</dbReference>
<name>A0A175S2B8_9MICO</name>
<comment type="caution">
    <text evidence="2">The sequence shown here is derived from an EMBL/GenBank/DDBJ whole genome shotgun (WGS) entry which is preliminary data.</text>
</comment>
<dbReference type="AlphaFoldDB" id="A0A175S2B8"/>
<keyword evidence="1" id="KW-0418">Kinase</keyword>
<dbReference type="Gene3D" id="1.20.1270.240">
    <property type="match status" value="1"/>
</dbReference>
<dbReference type="Gene3D" id="3.30.200.20">
    <property type="entry name" value="Phosphorylase Kinase, domain 1"/>
    <property type="match status" value="1"/>
</dbReference>
<organism evidence="2 3">
    <name type="scientific">Curtobacterium luteum</name>
    <dbReference type="NCBI Taxonomy" id="33881"/>
    <lineage>
        <taxon>Bacteria</taxon>
        <taxon>Bacillati</taxon>
        <taxon>Actinomycetota</taxon>
        <taxon>Actinomycetes</taxon>
        <taxon>Micrococcales</taxon>
        <taxon>Microbacteriaceae</taxon>
        <taxon>Curtobacterium</taxon>
    </lineage>
</organism>
<dbReference type="PATRIC" id="fig|33881.3.peg.1843"/>
<dbReference type="InterPro" id="IPR011009">
    <property type="entry name" value="Kinase-like_dom_sf"/>
</dbReference>
<evidence type="ECO:0000313" key="2">
    <source>
        <dbReference type="EMBL" id="KTR11220.1"/>
    </source>
</evidence>
<accession>A0A175S2B8</accession>
<evidence type="ECO:0000256" key="1">
    <source>
        <dbReference type="PIRNR" id="PIRNR006221"/>
    </source>
</evidence>
<dbReference type="Proteomes" id="UP000078252">
    <property type="component" value="Unassembled WGS sequence"/>
</dbReference>
<dbReference type="EMBL" id="LDQC01000004">
    <property type="protein sequence ID" value="KTR11220.1"/>
    <property type="molecule type" value="Genomic_DNA"/>
</dbReference>
<evidence type="ECO:0000313" key="3">
    <source>
        <dbReference type="Proteomes" id="UP000078252"/>
    </source>
</evidence>
<dbReference type="STRING" id="33881.NS184_00995"/>
<dbReference type="Gene3D" id="1.10.510.10">
    <property type="entry name" value="Transferase(Phosphotransferase) domain 1"/>
    <property type="match status" value="1"/>
</dbReference>
<sequence>MTGAAGDRQDGPMAETYVKTFTDPDEATAEAAGLEWLAEAEDAGGTRIARVLAHPEPRVLHLEQISDGAPTPEQAERFGRSLAHTHAAGAPHWGAPSPGFLQQGSLRMGRSRTAFVSAADAPDTWGAFFAEYRIRDYVSRIVDQGGFDGSEAAVFERVAGRLEDGEFDSPQPALVGDGPARLHGDLWAGNVLWPTPGQPVDGTTPTGAVLIDANPHGGHAETDLALLGLFGLPRLETVLAAYDEESPLAEGWQDRVELHQLAPLLLHVFLFGLLVHRGGAPSSPPLRVTAAVRLMPGSSS</sequence>
<dbReference type="PANTHER" id="PTHR12149:SF8">
    <property type="entry name" value="PROTEIN-RIBULOSAMINE 3-KINASE"/>
    <property type="match status" value="1"/>
</dbReference>
<dbReference type="PANTHER" id="PTHR12149">
    <property type="entry name" value="FRUCTOSAMINE 3 KINASE-RELATED PROTEIN"/>
    <property type="match status" value="1"/>
</dbReference>
<dbReference type="GO" id="GO:0016301">
    <property type="term" value="F:kinase activity"/>
    <property type="evidence" value="ECO:0007669"/>
    <property type="project" value="UniProtKB-UniRule"/>
</dbReference>